<evidence type="ECO:0000256" key="2">
    <source>
        <dbReference type="ARBA" id="ARBA00022475"/>
    </source>
</evidence>
<evidence type="ECO:0000256" key="4">
    <source>
        <dbReference type="ARBA" id="ARBA00022989"/>
    </source>
</evidence>
<comment type="subcellular location">
    <subcellularLocation>
        <location evidence="1">Cell membrane</location>
        <topology evidence="1">Multi-pass membrane protein</topology>
    </subcellularLocation>
</comment>
<dbReference type="Gene3D" id="3.60.15.10">
    <property type="entry name" value="Ribonuclease Z/Hydroxyacylglutathione hydrolase-like"/>
    <property type="match status" value="1"/>
</dbReference>
<feature type="transmembrane region" description="Helical" evidence="6">
    <location>
        <begin position="439"/>
        <end position="466"/>
    </location>
</feature>
<evidence type="ECO:0000313" key="9">
    <source>
        <dbReference type="Proteomes" id="UP000503297"/>
    </source>
</evidence>
<feature type="transmembrane region" description="Helical" evidence="6">
    <location>
        <begin position="278"/>
        <end position="300"/>
    </location>
</feature>
<evidence type="ECO:0000256" key="6">
    <source>
        <dbReference type="SAM" id="Phobius"/>
    </source>
</evidence>
<dbReference type="PANTHER" id="PTHR30619:SF1">
    <property type="entry name" value="RECOMBINATION PROTEIN 2"/>
    <property type="match status" value="1"/>
</dbReference>
<dbReference type="PANTHER" id="PTHR30619">
    <property type="entry name" value="DNA INTERNALIZATION/COMPETENCE PROTEIN COMEC/REC2"/>
    <property type="match status" value="1"/>
</dbReference>
<dbReference type="Pfam" id="PF03772">
    <property type="entry name" value="Competence"/>
    <property type="match status" value="1"/>
</dbReference>
<dbReference type="InterPro" id="IPR004797">
    <property type="entry name" value="Competence_ComEC/Rec2"/>
</dbReference>
<dbReference type="NCBIfam" id="TIGR00361">
    <property type="entry name" value="ComEC_Rec2"/>
    <property type="match status" value="1"/>
</dbReference>
<dbReference type="KEGG" id="bwa:HLV38_01835"/>
<dbReference type="CDD" id="cd07731">
    <property type="entry name" value="ComA-like_MBL-fold"/>
    <property type="match status" value="1"/>
</dbReference>
<evidence type="ECO:0000313" key="8">
    <source>
        <dbReference type="EMBL" id="QKF07003.1"/>
    </source>
</evidence>
<dbReference type="NCBIfam" id="TIGR00360">
    <property type="entry name" value="ComEC_N-term"/>
    <property type="match status" value="1"/>
</dbReference>
<feature type="transmembrane region" description="Helical" evidence="6">
    <location>
        <begin position="539"/>
        <end position="560"/>
    </location>
</feature>
<proteinExistence type="predicted"/>
<feature type="transmembrane region" description="Helical" evidence="6">
    <location>
        <begin position="20"/>
        <end position="44"/>
    </location>
</feature>
<feature type="domain" description="Metallo-beta-lactamase" evidence="7">
    <location>
        <begin position="573"/>
        <end position="773"/>
    </location>
</feature>
<accession>A0A6M8J2W6</accession>
<feature type="transmembrane region" description="Helical" evidence="6">
    <location>
        <begin position="508"/>
        <end position="527"/>
    </location>
</feature>
<dbReference type="EMBL" id="CP053716">
    <property type="protein sequence ID" value="QKF07003.1"/>
    <property type="molecule type" value="Genomic_DNA"/>
</dbReference>
<dbReference type="InterPro" id="IPR035681">
    <property type="entry name" value="ComA-like_MBL"/>
</dbReference>
<keyword evidence="2" id="KW-1003">Cell membrane</keyword>
<dbReference type="InterPro" id="IPR052159">
    <property type="entry name" value="Competence_DNA_uptake"/>
</dbReference>
<dbReference type="InterPro" id="IPR004477">
    <property type="entry name" value="ComEC_N"/>
</dbReference>
<keyword evidence="3 6" id="KW-0812">Transmembrane</keyword>
<dbReference type="SMART" id="SM00849">
    <property type="entry name" value="Lactamase_B"/>
    <property type="match status" value="1"/>
</dbReference>
<dbReference type="GO" id="GO:0030420">
    <property type="term" value="P:establishment of competence for transformation"/>
    <property type="evidence" value="ECO:0007669"/>
    <property type="project" value="InterPro"/>
</dbReference>
<keyword evidence="5 6" id="KW-0472">Membrane</keyword>
<dbReference type="GO" id="GO:0005886">
    <property type="term" value="C:plasma membrane"/>
    <property type="evidence" value="ECO:0007669"/>
    <property type="project" value="UniProtKB-SubCell"/>
</dbReference>
<keyword evidence="9" id="KW-1185">Reference proteome</keyword>
<dbReference type="AlphaFoldDB" id="A0A6M8J2W6"/>
<protein>
    <submittedName>
        <fullName evidence="8">DNA internalization-related competence protein ComEC/Rec2</fullName>
    </submittedName>
</protein>
<feature type="transmembrane region" description="Helical" evidence="6">
    <location>
        <begin position="307"/>
        <end position="324"/>
    </location>
</feature>
<organism evidence="8 9">
    <name type="scientific">Berryella wangjianweii</name>
    <dbReference type="NCBI Taxonomy" id="2734634"/>
    <lineage>
        <taxon>Bacteria</taxon>
        <taxon>Bacillati</taxon>
        <taxon>Actinomycetota</taxon>
        <taxon>Coriobacteriia</taxon>
        <taxon>Eggerthellales</taxon>
        <taxon>Eggerthellaceae</taxon>
        <taxon>Berryella</taxon>
    </lineage>
</organism>
<reference evidence="9" key="1">
    <citation type="submission" date="2020-05" db="EMBL/GenBank/DDBJ databases">
        <title>Novel species in genus Nocardioides.</title>
        <authorList>
            <person name="Zhang G."/>
        </authorList>
    </citation>
    <scope>NUCLEOTIDE SEQUENCE [LARGE SCALE GENOMIC DNA]</scope>
    <source>
        <strain evidence="9">zg-1050</strain>
    </source>
</reference>
<dbReference type="InterPro" id="IPR001279">
    <property type="entry name" value="Metallo-B-lactamas"/>
</dbReference>
<evidence type="ECO:0000259" key="7">
    <source>
        <dbReference type="SMART" id="SM00849"/>
    </source>
</evidence>
<dbReference type="Proteomes" id="UP000503297">
    <property type="component" value="Chromosome"/>
</dbReference>
<dbReference type="RefSeq" id="WP_173163778.1">
    <property type="nucleotide sequence ID" value="NZ_CP053716.1"/>
</dbReference>
<feature type="transmembrane region" description="Helical" evidence="6">
    <location>
        <begin position="473"/>
        <end position="496"/>
    </location>
</feature>
<dbReference type="SUPFAM" id="SSF56281">
    <property type="entry name" value="Metallo-hydrolase/oxidoreductase"/>
    <property type="match status" value="1"/>
</dbReference>
<feature type="transmembrane region" description="Helical" evidence="6">
    <location>
        <begin position="412"/>
        <end position="433"/>
    </location>
</feature>
<gene>
    <name evidence="8" type="ORF">HLV38_01835</name>
</gene>
<sequence length="819" mass="84669">MAFWLGTALALYLGRVPSDALSTGLCSCGAVLAGCGLGVLAWAVRRTLRAAGGPSDDCGAMADARARRLLAPLPRPIEAGDVHVVSKRVFGEGRAHAARPLAGMLAALFLLGLSAGLAWGAGCACERHAAAESFSCPDRVCVELTTDSRPAGEGWRAAATICAGKFAGARVGVLLPPRVEPYRYGERLSGDASFLRADYATDERAWNEGVVGAVRLRTASEQSVDGIRGAVLEVRRRAVEALDAPGTDASAVLSAVVCGYRSTFADAKAAEDFRRCGMAHLVAVSGAHLAVVAALALSLLRAARAPRVLQVGLVALLLGCYLVFSAVPVSAIRAGVMCLLGLASIFARRRAAGLSALGLCVLAMVGLDPSAALSVSFALSALATLGIALYASRVAEAVCSRVPIAPRAVAETLGATVAASALTLPLSACLFGRLPLVAIVANALAAPLFAPLCAAGLLGALAAVAVPGVAGPIVLPGGLLSQALCLLAGALADLPFASVPVSLGPLEAVALTALCLVPAFLSGRMASYRPCASRSTRRGLAGLVALCCALGFLWGCWPAADLGTRMVMLDVGQGDAFLLQSEGASLLVDTGRYDNRLLQGLSHHGVTHLDAVLITHADEDHCGSLGALKGAVSVDRVLMARGVDQVVEPKVRRLVQTAHQVARDVGYLEVEDVVELGALRARVVWPEEVRDGYGNADSVCLDVRADLDRDGNSECRALFTGDAEAPQLRGFARREGLEDIDVLKVCHHGSRHGLDEGLARLLRPHIALISVGKGNRYGHPSPEVLALLEDVGARVLRTDAQGEVSCEVTVEGIAVSAER</sequence>
<keyword evidence="4 6" id="KW-1133">Transmembrane helix</keyword>
<dbReference type="Pfam" id="PF00753">
    <property type="entry name" value="Lactamase_B"/>
    <property type="match status" value="1"/>
</dbReference>
<feature type="transmembrane region" description="Helical" evidence="6">
    <location>
        <begin position="373"/>
        <end position="391"/>
    </location>
</feature>
<feature type="transmembrane region" description="Helical" evidence="6">
    <location>
        <begin position="101"/>
        <end position="121"/>
    </location>
</feature>
<dbReference type="InterPro" id="IPR036866">
    <property type="entry name" value="RibonucZ/Hydroxyglut_hydro"/>
</dbReference>
<evidence type="ECO:0000256" key="1">
    <source>
        <dbReference type="ARBA" id="ARBA00004651"/>
    </source>
</evidence>
<evidence type="ECO:0000256" key="5">
    <source>
        <dbReference type="ARBA" id="ARBA00023136"/>
    </source>
</evidence>
<name>A0A6M8J2W6_9ACTN</name>
<evidence type="ECO:0000256" key="3">
    <source>
        <dbReference type="ARBA" id="ARBA00022692"/>
    </source>
</evidence>